<evidence type="ECO:0000313" key="3">
    <source>
        <dbReference type="Proteomes" id="UP000664521"/>
    </source>
</evidence>
<feature type="transmembrane region" description="Helical" evidence="1">
    <location>
        <begin position="114"/>
        <end position="133"/>
    </location>
</feature>
<evidence type="ECO:0000313" key="2">
    <source>
        <dbReference type="EMBL" id="CAF9932555.1"/>
    </source>
</evidence>
<dbReference type="AlphaFoldDB" id="A0A8H3IXK4"/>
<reference evidence="2" key="1">
    <citation type="submission" date="2021-03" db="EMBL/GenBank/DDBJ databases">
        <authorList>
            <person name="Tagirdzhanova G."/>
        </authorList>
    </citation>
    <scope>NUCLEOTIDE SEQUENCE</scope>
</reference>
<organism evidence="2 3">
    <name type="scientific">Heterodermia speciosa</name>
    <dbReference type="NCBI Taxonomy" id="116794"/>
    <lineage>
        <taxon>Eukaryota</taxon>
        <taxon>Fungi</taxon>
        <taxon>Dikarya</taxon>
        <taxon>Ascomycota</taxon>
        <taxon>Pezizomycotina</taxon>
        <taxon>Lecanoromycetes</taxon>
        <taxon>OSLEUM clade</taxon>
        <taxon>Lecanoromycetidae</taxon>
        <taxon>Caliciales</taxon>
        <taxon>Physciaceae</taxon>
        <taxon>Heterodermia</taxon>
    </lineage>
</organism>
<keyword evidence="1" id="KW-1133">Transmembrane helix</keyword>
<accession>A0A8H3IXK4</accession>
<gene>
    <name evidence="2" type="ORF">HETSPECPRED_008397</name>
</gene>
<feature type="transmembrane region" description="Helical" evidence="1">
    <location>
        <begin position="25"/>
        <end position="48"/>
    </location>
</feature>
<evidence type="ECO:0000256" key="1">
    <source>
        <dbReference type="SAM" id="Phobius"/>
    </source>
</evidence>
<dbReference type="Proteomes" id="UP000664521">
    <property type="component" value="Unassembled WGS sequence"/>
</dbReference>
<keyword evidence="3" id="KW-1185">Reference proteome</keyword>
<proteinExistence type="predicted"/>
<sequence>MGREMGQIFLFTYKDPRSTISSPSFIFRVTISTILTISCAILSVLAAHKSYIAIINLRKYEEKSERAAKYSQTAADQLWKTRVTQGSSASVIALSLISSIAFFARASFSLIPPSSSWAVILPLINTISITAAFQHNRGFWKAKAKIPFVEGFNEGIQMSTEIRELLVALGVLWVL</sequence>
<feature type="transmembrane region" description="Helical" evidence="1">
    <location>
        <begin position="89"/>
        <end position="108"/>
    </location>
</feature>
<comment type="caution">
    <text evidence="2">The sequence shown here is derived from an EMBL/GenBank/DDBJ whole genome shotgun (WGS) entry which is preliminary data.</text>
</comment>
<dbReference type="OrthoDB" id="5405107at2759"/>
<keyword evidence="1" id="KW-0812">Transmembrane</keyword>
<name>A0A8H3IXK4_9LECA</name>
<dbReference type="EMBL" id="CAJPDS010000063">
    <property type="protein sequence ID" value="CAF9932555.1"/>
    <property type="molecule type" value="Genomic_DNA"/>
</dbReference>
<keyword evidence="1" id="KW-0472">Membrane</keyword>
<protein>
    <submittedName>
        <fullName evidence="2">Uncharacterized protein</fullName>
    </submittedName>
</protein>